<dbReference type="InterPro" id="IPR036388">
    <property type="entry name" value="WH-like_DNA-bd_sf"/>
</dbReference>
<dbReference type="GO" id="GO:0003677">
    <property type="term" value="F:DNA binding"/>
    <property type="evidence" value="ECO:0007669"/>
    <property type="project" value="UniProtKB-KW"/>
</dbReference>
<dbReference type="SMART" id="SM00347">
    <property type="entry name" value="HTH_MARR"/>
    <property type="match status" value="1"/>
</dbReference>
<organism evidence="5 6">
    <name type="scientific">Thalassobaculum fulvum</name>
    <dbReference type="NCBI Taxonomy" id="1633335"/>
    <lineage>
        <taxon>Bacteria</taxon>
        <taxon>Pseudomonadati</taxon>
        <taxon>Pseudomonadota</taxon>
        <taxon>Alphaproteobacteria</taxon>
        <taxon>Rhodospirillales</taxon>
        <taxon>Thalassobaculaceae</taxon>
        <taxon>Thalassobaculum</taxon>
    </lineage>
</organism>
<dbReference type="InterPro" id="IPR036390">
    <property type="entry name" value="WH_DNA-bd_sf"/>
</dbReference>
<comment type="caution">
    <text evidence="5">The sequence shown here is derived from an EMBL/GenBank/DDBJ whole genome shotgun (WGS) entry which is preliminary data.</text>
</comment>
<proteinExistence type="predicted"/>
<gene>
    <name evidence="5" type="ORF">GCM10017083_44360</name>
</gene>
<dbReference type="PROSITE" id="PS50995">
    <property type="entry name" value="HTH_MARR_2"/>
    <property type="match status" value="1"/>
</dbReference>
<accession>A0A918XVK1</accession>
<evidence type="ECO:0000313" key="5">
    <source>
        <dbReference type="EMBL" id="GHD59657.1"/>
    </source>
</evidence>
<evidence type="ECO:0000259" key="4">
    <source>
        <dbReference type="PROSITE" id="PS50995"/>
    </source>
</evidence>
<dbReference type="PRINTS" id="PR00598">
    <property type="entry name" value="HTHMARR"/>
</dbReference>
<keyword evidence="1" id="KW-0805">Transcription regulation</keyword>
<evidence type="ECO:0000313" key="6">
    <source>
        <dbReference type="Proteomes" id="UP000630353"/>
    </source>
</evidence>
<dbReference type="PANTHER" id="PTHR42756">
    <property type="entry name" value="TRANSCRIPTIONAL REGULATOR, MARR"/>
    <property type="match status" value="1"/>
</dbReference>
<dbReference type="Pfam" id="PF01047">
    <property type="entry name" value="MarR"/>
    <property type="match status" value="1"/>
</dbReference>
<dbReference type="SUPFAM" id="SSF46785">
    <property type="entry name" value="Winged helix' DNA-binding domain"/>
    <property type="match status" value="1"/>
</dbReference>
<dbReference type="AlphaFoldDB" id="A0A918XVK1"/>
<dbReference type="Proteomes" id="UP000630353">
    <property type="component" value="Unassembled WGS sequence"/>
</dbReference>
<dbReference type="InterPro" id="IPR000835">
    <property type="entry name" value="HTH_MarR-typ"/>
</dbReference>
<feature type="domain" description="HTH marR-type" evidence="4">
    <location>
        <begin position="7"/>
        <end position="139"/>
    </location>
</feature>
<reference evidence="5" key="2">
    <citation type="submission" date="2020-09" db="EMBL/GenBank/DDBJ databases">
        <authorList>
            <person name="Sun Q."/>
            <person name="Kim S."/>
        </authorList>
    </citation>
    <scope>NUCLEOTIDE SEQUENCE</scope>
    <source>
        <strain evidence="5">KCTC 42651</strain>
    </source>
</reference>
<dbReference type="PANTHER" id="PTHR42756:SF1">
    <property type="entry name" value="TRANSCRIPTIONAL REPRESSOR OF EMRAB OPERON"/>
    <property type="match status" value="1"/>
</dbReference>
<dbReference type="EMBL" id="BMZS01000011">
    <property type="protein sequence ID" value="GHD59657.1"/>
    <property type="molecule type" value="Genomic_DNA"/>
</dbReference>
<keyword evidence="2" id="KW-0238">DNA-binding</keyword>
<name>A0A918XVK1_9PROT</name>
<evidence type="ECO:0000256" key="2">
    <source>
        <dbReference type="ARBA" id="ARBA00023125"/>
    </source>
</evidence>
<sequence>MERSDLHRNFGFLIHDVARLMRVAFDRRGREIGLTRSQWWVLTALYAKEGVTQSELAAFMDLEKATLGRLLDRLEEKEWIERRPDRQDRRIKRVYLTDRVQGLMRSLRAIAADIRNDASKGIERDRYEAFVDTLLQIKANLHAFDELRGPASESQREAADD</sequence>
<protein>
    <submittedName>
        <fullName evidence="5">MarR family transcriptional regulator</fullName>
    </submittedName>
</protein>
<dbReference type="GO" id="GO:0003700">
    <property type="term" value="F:DNA-binding transcription factor activity"/>
    <property type="evidence" value="ECO:0007669"/>
    <property type="project" value="InterPro"/>
</dbReference>
<evidence type="ECO:0000256" key="1">
    <source>
        <dbReference type="ARBA" id="ARBA00023015"/>
    </source>
</evidence>
<keyword evidence="3" id="KW-0804">Transcription</keyword>
<dbReference type="Gene3D" id="1.10.10.10">
    <property type="entry name" value="Winged helix-like DNA-binding domain superfamily/Winged helix DNA-binding domain"/>
    <property type="match status" value="1"/>
</dbReference>
<dbReference type="RefSeq" id="WP_189993761.1">
    <property type="nucleotide sequence ID" value="NZ_BMZS01000011.1"/>
</dbReference>
<keyword evidence="6" id="KW-1185">Reference proteome</keyword>
<reference evidence="5" key="1">
    <citation type="journal article" date="2014" name="Int. J. Syst. Evol. Microbiol.">
        <title>Complete genome sequence of Corynebacterium casei LMG S-19264T (=DSM 44701T), isolated from a smear-ripened cheese.</title>
        <authorList>
            <consortium name="US DOE Joint Genome Institute (JGI-PGF)"/>
            <person name="Walter F."/>
            <person name="Albersmeier A."/>
            <person name="Kalinowski J."/>
            <person name="Ruckert C."/>
        </authorList>
    </citation>
    <scope>NUCLEOTIDE SEQUENCE</scope>
    <source>
        <strain evidence="5">KCTC 42651</strain>
    </source>
</reference>
<evidence type="ECO:0000256" key="3">
    <source>
        <dbReference type="ARBA" id="ARBA00023163"/>
    </source>
</evidence>